<dbReference type="Proteomes" id="UP000544872">
    <property type="component" value="Unassembled WGS sequence"/>
</dbReference>
<proteinExistence type="predicted"/>
<protein>
    <submittedName>
        <fullName evidence="1">ABC-type amino acid transport substrate-binding protein</fullName>
    </submittedName>
</protein>
<name>A0A7X0DNX2_NOVIT</name>
<keyword evidence="2" id="KW-1185">Reference proteome</keyword>
<reference evidence="1 2" key="1">
    <citation type="submission" date="2020-08" db="EMBL/GenBank/DDBJ databases">
        <title>Genomic Encyclopedia of Type Strains, Phase IV (KMG-IV): sequencing the most valuable type-strain genomes for metagenomic binning, comparative biology and taxonomic classification.</title>
        <authorList>
            <person name="Goeker M."/>
        </authorList>
    </citation>
    <scope>NUCLEOTIDE SEQUENCE [LARGE SCALE GENOMIC DNA]</scope>
    <source>
        <strain evidence="1 2">DSM 11590</strain>
    </source>
</reference>
<dbReference type="EMBL" id="JACIIX010000013">
    <property type="protein sequence ID" value="MBB6211789.1"/>
    <property type="molecule type" value="Genomic_DNA"/>
</dbReference>
<accession>A0A7X0DNX2</accession>
<evidence type="ECO:0000313" key="1">
    <source>
        <dbReference type="EMBL" id="MBB6211789.1"/>
    </source>
</evidence>
<evidence type="ECO:0000313" key="2">
    <source>
        <dbReference type="Proteomes" id="UP000544872"/>
    </source>
</evidence>
<dbReference type="SUPFAM" id="SSF53850">
    <property type="entry name" value="Periplasmic binding protein-like II"/>
    <property type="match status" value="1"/>
</dbReference>
<dbReference type="AlphaFoldDB" id="A0A7X0DNX2"/>
<comment type="caution">
    <text evidence="1">The sequence shown here is derived from an EMBL/GenBank/DDBJ whole genome shotgun (WGS) entry which is preliminary data.</text>
</comment>
<dbReference type="RefSeq" id="WP_184264855.1">
    <property type="nucleotide sequence ID" value="NZ_JACIIX010000013.1"/>
</dbReference>
<gene>
    <name evidence="1" type="ORF">FHS48_003232</name>
</gene>
<sequence>MMSFLCRFPILLIFLLVLLPLAPCPTAAETVVRIPAPGSAADTSHRLFADLLTAVLERTAPQDGPARVQITATSPAQDRILRDLETGALDVYWVGTNPAREQRLRPVRVPLTGGLLGLRVPVIRADRQADFDRISSLDGLRPLTACQGDQWPDSDILEANGLTVARINHFRLMYDMLKAGRCDYFPRGLQEVYAEVAAQPPGTVIAYDRLILAYRYPMYFFTGPAAPALAQRLHNGLTAMAHDGSLRRFWETHPVTRDIFPLTRYTGSRVLLLTNPMLPKDTPVQDQALWLPFPGLPPGADFRGTAPLRDGAF</sequence>
<organism evidence="1 2">
    <name type="scientific">Novispirillum itersonii</name>
    <name type="common">Aquaspirillum itersonii</name>
    <dbReference type="NCBI Taxonomy" id="189"/>
    <lineage>
        <taxon>Bacteria</taxon>
        <taxon>Pseudomonadati</taxon>
        <taxon>Pseudomonadota</taxon>
        <taxon>Alphaproteobacteria</taxon>
        <taxon>Rhodospirillales</taxon>
        <taxon>Novispirillaceae</taxon>
        <taxon>Novispirillum</taxon>
    </lineage>
</organism>